<comment type="caution">
    <text evidence="2">The sequence shown here is derived from an EMBL/GenBank/DDBJ whole genome shotgun (WGS) entry which is preliminary data.</text>
</comment>
<dbReference type="AlphaFoldDB" id="A0A7J7IW98"/>
<dbReference type="SMART" id="SM00256">
    <property type="entry name" value="FBOX"/>
    <property type="match status" value="1"/>
</dbReference>
<evidence type="ECO:0000313" key="2">
    <source>
        <dbReference type="EMBL" id="KAF6018169.1"/>
    </source>
</evidence>
<dbReference type="Gene3D" id="3.80.10.10">
    <property type="entry name" value="Ribonuclease Inhibitor"/>
    <property type="match status" value="1"/>
</dbReference>
<reference evidence="2" key="1">
    <citation type="submission" date="2020-06" db="EMBL/GenBank/DDBJ databases">
        <title>Draft genome of Bugula neritina, a colonial animal packing powerful symbionts and potential medicines.</title>
        <authorList>
            <person name="Rayko M."/>
        </authorList>
    </citation>
    <scope>NUCLEOTIDE SEQUENCE [LARGE SCALE GENOMIC DNA]</scope>
    <source>
        <strain evidence="2">Kwan_BN1</strain>
    </source>
</reference>
<organism evidence="2 3">
    <name type="scientific">Bugula neritina</name>
    <name type="common">Brown bryozoan</name>
    <name type="synonym">Sertularia neritina</name>
    <dbReference type="NCBI Taxonomy" id="10212"/>
    <lineage>
        <taxon>Eukaryota</taxon>
        <taxon>Metazoa</taxon>
        <taxon>Spiralia</taxon>
        <taxon>Lophotrochozoa</taxon>
        <taxon>Bryozoa</taxon>
        <taxon>Gymnolaemata</taxon>
        <taxon>Cheilostomatida</taxon>
        <taxon>Flustrina</taxon>
        <taxon>Buguloidea</taxon>
        <taxon>Bugulidae</taxon>
        <taxon>Bugula</taxon>
    </lineage>
</organism>
<accession>A0A7J7IW98</accession>
<dbReference type="Pfam" id="PF12937">
    <property type="entry name" value="F-box-like"/>
    <property type="match status" value="1"/>
</dbReference>
<name>A0A7J7IW98_BUGNE</name>
<gene>
    <name evidence="2" type="ORF">EB796_023508</name>
</gene>
<dbReference type="InterPro" id="IPR036047">
    <property type="entry name" value="F-box-like_dom_sf"/>
</dbReference>
<keyword evidence="3" id="KW-1185">Reference proteome</keyword>
<evidence type="ECO:0000313" key="3">
    <source>
        <dbReference type="Proteomes" id="UP000593567"/>
    </source>
</evidence>
<dbReference type="InterPro" id="IPR032675">
    <property type="entry name" value="LRR_dom_sf"/>
</dbReference>
<proteinExistence type="predicted"/>
<dbReference type="InterPro" id="IPR001810">
    <property type="entry name" value="F-box_dom"/>
</dbReference>
<dbReference type="SUPFAM" id="SSF81383">
    <property type="entry name" value="F-box domain"/>
    <property type="match status" value="1"/>
</dbReference>
<protein>
    <submittedName>
        <fullName evidence="2">FBXL13</fullName>
    </submittedName>
</protein>
<dbReference type="Proteomes" id="UP000593567">
    <property type="component" value="Unassembled WGS sequence"/>
</dbReference>
<feature type="domain" description="F-box" evidence="1">
    <location>
        <begin position="231"/>
        <end position="271"/>
    </location>
</feature>
<dbReference type="EMBL" id="VXIV02003329">
    <property type="protein sequence ID" value="KAF6018169.1"/>
    <property type="molecule type" value="Genomic_DNA"/>
</dbReference>
<evidence type="ECO:0000259" key="1">
    <source>
        <dbReference type="SMART" id="SM00256"/>
    </source>
</evidence>
<sequence>MAASLKGIDPDLKTYLHKNRLPDIYEALLTGLAIHCPEDPFQYMIDCLSCVQHLDYGILQWDAFVMENLRPAHKSAVVESALAHLFNFDDSQPTPEMVMKAYSHYNRGMKKLCFDAWMRYHIHKRRKKIESERKLIKAATHYAHRKMRLTLHRWIVWKDFRLGRQSMAHNIIENVFHKSVTSVIFGAWYQVTLDARQTREYFEKLGRGEITDDDDPFGRSTGEARDDIAAMDREDSCLIFRHLNLIDLSRCACVCRAWKEITEIPSLWRRINFSAVQKSVTDKIACRLLMKSRSYVSYLNLRAVHSVSWGHFQGRQ</sequence>
<dbReference type="CDD" id="cd22977">
    <property type="entry name" value="DD_FBXL13"/>
    <property type="match status" value="1"/>
</dbReference>
<dbReference type="OrthoDB" id="6150766at2759"/>